<dbReference type="RefSeq" id="WP_281394017.1">
    <property type="nucleotide sequence ID" value="NZ_JACHHB010000011.1"/>
</dbReference>
<accession>A0A840QSQ9</accession>
<proteinExistence type="predicted"/>
<gene>
    <name evidence="1" type="ORF">HNQ41_002501</name>
</gene>
<evidence type="ECO:0000313" key="2">
    <source>
        <dbReference type="Proteomes" id="UP000551878"/>
    </source>
</evidence>
<dbReference type="Proteomes" id="UP000551878">
    <property type="component" value="Unassembled WGS sequence"/>
</dbReference>
<protein>
    <submittedName>
        <fullName evidence="1">Uncharacterized protein with FMN-binding domain</fullName>
    </submittedName>
</protein>
<sequence length="43" mass="4952">MDDYDDGTYHGVFADGENMQVNVQFTIEGNAFKELGFRHLAIW</sequence>
<comment type="caution">
    <text evidence="1">The sequence shown here is derived from an EMBL/GenBank/DDBJ whole genome shotgun (WGS) entry which is preliminary data.</text>
</comment>
<evidence type="ECO:0000313" key="1">
    <source>
        <dbReference type="EMBL" id="MBB5174307.1"/>
    </source>
</evidence>
<reference evidence="1 2" key="1">
    <citation type="submission" date="2020-08" db="EMBL/GenBank/DDBJ databases">
        <title>Genomic Encyclopedia of Type Strains, Phase IV (KMG-IV): sequencing the most valuable type-strain genomes for metagenomic binning, comparative biology and taxonomic classification.</title>
        <authorList>
            <person name="Goeker M."/>
        </authorList>
    </citation>
    <scope>NUCLEOTIDE SEQUENCE [LARGE SCALE GENOMIC DNA]</scope>
    <source>
        <strain evidence="1 2">DSM 24696</strain>
    </source>
</reference>
<keyword evidence="2" id="KW-1185">Reference proteome</keyword>
<dbReference type="EMBL" id="JACHHB010000011">
    <property type="protein sequence ID" value="MBB5174307.1"/>
    <property type="molecule type" value="Genomic_DNA"/>
</dbReference>
<name>A0A840QSQ9_9BACI</name>
<organism evidence="1 2">
    <name type="scientific">Texcoconibacillus texcoconensis</name>
    <dbReference type="NCBI Taxonomy" id="1095777"/>
    <lineage>
        <taxon>Bacteria</taxon>
        <taxon>Bacillati</taxon>
        <taxon>Bacillota</taxon>
        <taxon>Bacilli</taxon>
        <taxon>Bacillales</taxon>
        <taxon>Bacillaceae</taxon>
        <taxon>Texcoconibacillus</taxon>
    </lineage>
</organism>
<dbReference type="AlphaFoldDB" id="A0A840QSQ9"/>